<dbReference type="PANTHER" id="PTHR23531:SF1">
    <property type="entry name" value="QUINOLENE RESISTANCE PROTEIN NORA"/>
    <property type="match status" value="1"/>
</dbReference>
<feature type="transmembrane region" description="Helical" evidence="4">
    <location>
        <begin position="320"/>
        <end position="341"/>
    </location>
</feature>
<keyword evidence="1 4" id="KW-0812">Transmembrane</keyword>
<keyword evidence="7" id="KW-1185">Reference proteome</keyword>
<dbReference type="PROSITE" id="PS50850">
    <property type="entry name" value="MFS"/>
    <property type="match status" value="1"/>
</dbReference>
<feature type="transmembrane region" description="Helical" evidence="4">
    <location>
        <begin position="157"/>
        <end position="176"/>
    </location>
</feature>
<feature type="domain" description="Major facilitator superfamily (MFS) profile" evidence="5">
    <location>
        <begin position="190"/>
        <end position="380"/>
    </location>
</feature>
<dbReference type="NCBIfam" id="NF009048">
    <property type="entry name" value="PRK12382.1"/>
    <property type="match status" value="1"/>
</dbReference>
<dbReference type="InterPro" id="IPR011701">
    <property type="entry name" value="MFS"/>
</dbReference>
<feature type="transmembrane region" description="Helical" evidence="4">
    <location>
        <begin position="130"/>
        <end position="151"/>
    </location>
</feature>
<keyword evidence="2 4" id="KW-1133">Transmembrane helix</keyword>
<feature type="transmembrane region" description="Helical" evidence="4">
    <location>
        <begin position="347"/>
        <end position="369"/>
    </location>
</feature>
<name>A0A256FD99_9HYPH</name>
<feature type="transmembrane region" description="Helical" evidence="4">
    <location>
        <begin position="289"/>
        <end position="308"/>
    </location>
</feature>
<proteinExistence type="predicted"/>
<dbReference type="InterPro" id="IPR036259">
    <property type="entry name" value="MFS_trans_sf"/>
</dbReference>
<evidence type="ECO:0000256" key="4">
    <source>
        <dbReference type="SAM" id="Phobius"/>
    </source>
</evidence>
<organism evidence="6 7">
    <name type="scientific">Brucella grignonensis</name>
    <dbReference type="NCBI Taxonomy" id="94627"/>
    <lineage>
        <taxon>Bacteria</taxon>
        <taxon>Pseudomonadati</taxon>
        <taxon>Pseudomonadota</taxon>
        <taxon>Alphaproteobacteria</taxon>
        <taxon>Hyphomicrobiales</taxon>
        <taxon>Brucellaceae</taxon>
        <taxon>Brucella/Ochrobactrum group</taxon>
        <taxon>Brucella</taxon>
    </lineage>
</organism>
<dbReference type="PANTHER" id="PTHR23531">
    <property type="entry name" value="QUINOLENE RESISTANCE PROTEIN NORA"/>
    <property type="match status" value="1"/>
</dbReference>
<dbReference type="Proteomes" id="UP000216478">
    <property type="component" value="Unassembled WGS sequence"/>
</dbReference>
<accession>A0A256FD99</accession>
<feature type="transmembrane region" description="Helical" evidence="4">
    <location>
        <begin position="29"/>
        <end position="51"/>
    </location>
</feature>
<evidence type="ECO:0000313" key="7">
    <source>
        <dbReference type="Proteomes" id="UP000216478"/>
    </source>
</evidence>
<feature type="transmembrane region" description="Helical" evidence="4">
    <location>
        <begin position="261"/>
        <end position="283"/>
    </location>
</feature>
<evidence type="ECO:0000259" key="5">
    <source>
        <dbReference type="PROSITE" id="PS50850"/>
    </source>
</evidence>
<dbReference type="CDD" id="cd17489">
    <property type="entry name" value="MFS_YfcJ_like"/>
    <property type="match status" value="1"/>
</dbReference>
<keyword evidence="3 4" id="KW-0472">Membrane</keyword>
<evidence type="ECO:0000256" key="3">
    <source>
        <dbReference type="ARBA" id="ARBA00023136"/>
    </source>
</evidence>
<dbReference type="EMBL" id="NNRL01000159">
    <property type="protein sequence ID" value="OYR12411.1"/>
    <property type="molecule type" value="Genomic_DNA"/>
</dbReference>
<reference evidence="6 7" key="1">
    <citation type="submission" date="2017-07" db="EMBL/GenBank/DDBJ databases">
        <title>Phylogenetic study on the rhizospheric bacterium Ochrobactrum sp. A44.</title>
        <authorList>
            <person name="Krzyzanowska D.M."/>
            <person name="Ossowicki A."/>
            <person name="Rajewska M."/>
            <person name="Maciag T."/>
            <person name="Kaczynski Z."/>
            <person name="Czerwicka M."/>
            <person name="Jafra S."/>
        </authorList>
    </citation>
    <scope>NUCLEOTIDE SEQUENCE [LARGE SCALE GENOMIC DNA]</scope>
    <source>
        <strain evidence="6 7">OgA9a</strain>
    </source>
</reference>
<dbReference type="InterPro" id="IPR020846">
    <property type="entry name" value="MFS_dom"/>
</dbReference>
<dbReference type="GO" id="GO:0022857">
    <property type="term" value="F:transmembrane transporter activity"/>
    <property type="evidence" value="ECO:0007669"/>
    <property type="project" value="InterPro"/>
</dbReference>
<feature type="transmembrane region" description="Helical" evidence="4">
    <location>
        <begin position="63"/>
        <end position="83"/>
    </location>
</feature>
<dbReference type="SUPFAM" id="SSF103473">
    <property type="entry name" value="MFS general substrate transporter"/>
    <property type="match status" value="1"/>
</dbReference>
<gene>
    <name evidence="6" type="ORF">CEV33_1195</name>
</gene>
<comment type="caution">
    <text evidence="6">The sequence shown here is derived from an EMBL/GenBank/DDBJ whole genome shotgun (WGS) entry which is preliminary data.</text>
</comment>
<feature type="transmembrane region" description="Helical" evidence="4">
    <location>
        <begin position="231"/>
        <end position="249"/>
    </location>
</feature>
<feature type="transmembrane region" description="Helical" evidence="4">
    <location>
        <begin position="197"/>
        <end position="225"/>
    </location>
</feature>
<dbReference type="Pfam" id="PF07690">
    <property type="entry name" value="MFS_1"/>
    <property type="match status" value="1"/>
</dbReference>
<protein>
    <submittedName>
        <fullName evidence="6">Major Facilitator Superfamily protein</fullName>
    </submittedName>
</protein>
<dbReference type="AlphaFoldDB" id="A0A256FD99"/>
<evidence type="ECO:0000313" key="6">
    <source>
        <dbReference type="EMBL" id="OYR12411.1"/>
    </source>
</evidence>
<evidence type="ECO:0000256" key="2">
    <source>
        <dbReference type="ARBA" id="ARBA00022989"/>
    </source>
</evidence>
<dbReference type="InterPro" id="IPR052714">
    <property type="entry name" value="MFS_Exporter"/>
</dbReference>
<dbReference type="Gene3D" id="1.20.1250.20">
    <property type="entry name" value="MFS general substrate transporter like domains"/>
    <property type="match status" value="1"/>
</dbReference>
<evidence type="ECO:0000256" key="1">
    <source>
        <dbReference type="ARBA" id="ARBA00022692"/>
    </source>
</evidence>
<sequence length="380" mass="39065">MASVFAVFLVTGAALPALPLHIHEGLGYGPFIVGLATGAQFAASLLSRLWSGSVSDRHGPKRAVSAGLVMAAFAGLFYLLSLLAVHNPVASVAILLVGRALLGGAESFIMTGAQSWCLALAGPGNAGKMIAWIGTAMFVALAIGSPLGSFLYENWGFASIGLATSTGALITLALVMPIPAIKPIEQGEKAIATVLKAVWLPGTAMAFAGLAYGVMTSFVVLLFVQRGWQPAWLPFTAFAVALMVARIFFGAVPDRLGGARAAMIFVVIQSAGIGLIWIAPVAWVGFTGAAIAGFGYALVYPGFGMEAVSRAPAASRGLAMGVYSAFFDLSLGVLSPMLGLIANVAGIGSIFLITALLGLCAFPIAVRLLPSHHHHLESKG</sequence>